<dbReference type="AlphaFoldDB" id="A0A813MNP5"/>
<comment type="caution">
    <text evidence="2">The sequence shown here is derived from an EMBL/GenBank/DDBJ whole genome shotgun (WGS) entry which is preliminary data.</text>
</comment>
<evidence type="ECO:0000313" key="2">
    <source>
        <dbReference type="EMBL" id="CAF0726790.1"/>
    </source>
</evidence>
<organism evidence="2 3">
    <name type="scientific">Adineta steineri</name>
    <dbReference type="NCBI Taxonomy" id="433720"/>
    <lineage>
        <taxon>Eukaryota</taxon>
        <taxon>Metazoa</taxon>
        <taxon>Spiralia</taxon>
        <taxon>Gnathifera</taxon>
        <taxon>Rotifera</taxon>
        <taxon>Eurotatoria</taxon>
        <taxon>Bdelloidea</taxon>
        <taxon>Adinetida</taxon>
        <taxon>Adinetidae</taxon>
        <taxon>Adineta</taxon>
    </lineage>
</organism>
<feature type="chain" id="PRO_5032463504" evidence="1">
    <location>
        <begin position="20"/>
        <end position="210"/>
    </location>
</feature>
<dbReference type="Proteomes" id="UP000663860">
    <property type="component" value="Unassembled WGS sequence"/>
</dbReference>
<sequence length="210" mass="24557">MMLIHISLILTILIVAINGSIPSSIIEIDVNELVKLHKEFLDRSPSIPAIQTYEMRCRAITECCPDEQENLYTLFSESQFNEKCLLNGTKLTKSSSTSLCMTTIRQLIQLIKEPIYERYFEILGNNPNRLNRIARWKKQMKMVCSDDELRAHYCERNNMEKFKSCQRKVLEMIAKENVEDDGTIYKTYVSQWEQEYAIDNQKLAKAFPKD</sequence>
<evidence type="ECO:0000256" key="1">
    <source>
        <dbReference type="SAM" id="SignalP"/>
    </source>
</evidence>
<protein>
    <submittedName>
        <fullName evidence="2">Uncharacterized protein</fullName>
    </submittedName>
</protein>
<accession>A0A813MNP5</accession>
<proteinExistence type="predicted"/>
<gene>
    <name evidence="2" type="ORF">IZO911_LOCUS2497</name>
</gene>
<feature type="signal peptide" evidence="1">
    <location>
        <begin position="1"/>
        <end position="19"/>
    </location>
</feature>
<dbReference type="EMBL" id="CAJNOE010000012">
    <property type="protein sequence ID" value="CAF0726790.1"/>
    <property type="molecule type" value="Genomic_DNA"/>
</dbReference>
<name>A0A813MNP5_9BILA</name>
<reference evidence="2" key="1">
    <citation type="submission" date="2021-02" db="EMBL/GenBank/DDBJ databases">
        <authorList>
            <person name="Nowell W R."/>
        </authorList>
    </citation>
    <scope>NUCLEOTIDE SEQUENCE</scope>
</reference>
<keyword evidence="1" id="KW-0732">Signal</keyword>
<evidence type="ECO:0000313" key="3">
    <source>
        <dbReference type="Proteomes" id="UP000663860"/>
    </source>
</evidence>